<name>A0AAV4PLP7_CAEEX</name>
<sequence length="162" mass="18479">MFREEECKQISLEGNIPALVHFRFDGTSDPQRRTKIAIEPNSKTERIKSSFASQRLAQNEIFKIITSAVAELPGGRILCTEFKKACSARSDKPSTLIPTLKLTYRITPLSAHQRRDEISKWRDMSYLISGFLIYFTGVKTNSFCADKVLYRLIRCDLPDTAI</sequence>
<proteinExistence type="predicted"/>
<dbReference type="Proteomes" id="UP001054945">
    <property type="component" value="Unassembled WGS sequence"/>
</dbReference>
<evidence type="ECO:0000313" key="1">
    <source>
        <dbReference type="EMBL" id="GIX97086.1"/>
    </source>
</evidence>
<protein>
    <submittedName>
        <fullName evidence="1">Uncharacterized protein</fullName>
    </submittedName>
</protein>
<dbReference type="AlphaFoldDB" id="A0AAV4PLP7"/>
<accession>A0AAV4PLP7</accession>
<comment type="caution">
    <text evidence="1">The sequence shown here is derived from an EMBL/GenBank/DDBJ whole genome shotgun (WGS) entry which is preliminary data.</text>
</comment>
<gene>
    <name evidence="1" type="ORF">CEXT_623641</name>
</gene>
<organism evidence="1 2">
    <name type="scientific">Caerostris extrusa</name>
    <name type="common">Bark spider</name>
    <name type="synonym">Caerostris bankana</name>
    <dbReference type="NCBI Taxonomy" id="172846"/>
    <lineage>
        <taxon>Eukaryota</taxon>
        <taxon>Metazoa</taxon>
        <taxon>Ecdysozoa</taxon>
        <taxon>Arthropoda</taxon>
        <taxon>Chelicerata</taxon>
        <taxon>Arachnida</taxon>
        <taxon>Araneae</taxon>
        <taxon>Araneomorphae</taxon>
        <taxon>Entelegynae</taxon>
        <taxon>Araneoidea</taxon>
        <taxon>Araneidae</taxon>
        <taxon>Caerostris</taxon>
    </lineage>
</organism>
<reference evidence="1 2" key="1">
    <citation type="submission" date="2021-06" db="EMBL/GenBank/DDBJ databases">
        <title>Caerostris extrusa draft genome.</title>
        <authorList>
            <person name="Kono N."/>
            <person name="Arakawa K."/>
        </authorList>
    </citation>
    <scope>NUCLEOTIDE SEQUENCE [LARGE SCALE GENOMIC DNA]</scope>
</reference>
<keyword evidence="2" id="KW-1185">Reference proteome</keyword>
<evidence type="ECO:0000313" key="2">
    <source>
        <dbReference type="Proteomes" id="UP001054945"/>
    </source>
</evidence>
<dbReference type="EMBL" id="BPLR01004736">
    <property type="protein sequence ID" value="GIX97086.1"/>
    <property type="molecule type" value="Genomic_DNA"/>
</dbReference>